<dbReference type="PANTHER" id="PTHR46401">
    <property type="entry name" value="GLYCOSYLTRANSFERASE WBBK-RELATED"/>
    <property type="match status" value="1"/>
</dbReference>
<dbReference type="EMBL" id="WSQA01000006">
    <property type="protein sequence ID" value="MVZ62263.1"/>
    <property type="molecule type" value="Genomic_DNA"/>
</dbReference>
<dbReference type="OrthoDB" id="1059846at2"/>
<sequence length="390" mass="45631">MRSSTRKKLLYFMVDNPMRLKAGNMTRCVSMLNYLQQQADFLEVDFLSIHPWSEADIARFHTLYPDIELHLFHLNRSKKNRSYLDYFFNEKVPRLLRNLLKYEPTHLNNVDYYVEQQIKKEFADKEFDVLIVSYANWARLREFIPATYAINDSHDFLTRQYMPHGKQAFGAASRLFKSELEALQQFDEVWTYSMEEHYIFDQFLENKVALLPVSFPAQIQPVDREIQQDILYVASENEHNVRSMEWFIKYVLPELKGLKISVVGKICEAIPDHPSLDKLGVVEDLEALYQHSKITMCPMLTGTGIKIKVLESLAHGIPVVTNRRGVDGLVNKVNNGCLVSNNPREFALYIKELLTNREFFEEQSDLAATYFLENHSLEKEHEFLNNSLLD</sequence>
<dbReference type="Proteomes" id="UP000435036">
    <property type="component" value="Unassembled WGS sequence"/>
</dbReference>
<dbReference type="RefSeq" id="WP_160369005.1">
    <property type="nucleotide sequence ID" value="NZ_WSQA01000006.1"/>
</dbReference>
<organism evidence="2 3">
    <name type="scientific">Sphingobacterium humi</name>
    <dbReference type="NCBI Taxonomy" id="1796905"/>
    <lineage>
        <taxon>Bacteria</taxon>
        <taxon>Pseudomonadati</taxon>
        <taxon>Bacteroidota</taxon>
        <taxon>Sphingobacteriia</taxon>
        <taxon>Sphingobacteriales</taxon>
        <taxon>Sphingobacteriaceae</taxon>
        <taxon>Sphingobacterium</taxon>
    </lineage>
</organism>
<accession>A0A6N8KXQ9</accession>
<reference evidence="2 3" key="1">
    <citation type="submission" date="2019-12" db="EMBL/GenBank/DDBJ databases">
        <authorList>
            <person name="Dong K."/>
        </authorList>
    </citation>
    <scope>NUCLEOTIDE SEQUENCE [LARGE SCALE GENOMIC DNA]</scope>
    <source>
        <strain evidence="2 3">JCM 31225</strain>
    </source>
</reference>
<evidence type="ECO:0000313" key="3">
    <source>
        <dbReference type="Proteomes" id="UP000435036"/>
    </source>
</evidence>
<dbReference type="Gene3D" id="3.40.50.2000">
    <property type="entry name" value="Glycogen Phosphorylase B"/>
    <property type="match status" value="1"/>
</dbReference>
<dbReference type="PANTHER" id="PTHR46401:SF2">
    <property type="entry name" value="GLYCOSYLTRANSFERASE WBBK-RELATED"/>
    <property type="match status" value="1"/>
</dbReference>
<dbReference type="AlphaFoldDB" id="A0A6N8KXQ9"/>
<dbReference type="SUPFAM" id="SSF53756">
    <property type="entry name" value="UDP-Glycosyltransferase/glycogen phosphorylase"/>
    <property type="match status" value="1"/>
</dbReference>
<evidence type="ECO:0000256" key="1">
    <source>
        <dbReference type="ARBA" id="ARBA00022679"/>
    </source>
</evidence>
<name>A0A6N8KXQ9_9SPHI</name>
<protein>
    <submittedName>
        <fullName evidence="2">Glycosyltransferase</fullName>
    </submittedName>
</protein>
<keyword evidence="3" id="KW-1185">Reference proteome</keyword>
<dbReference type="GO" id="GO:0009103">
    <property type="term" value="P:lipopolysaccharide biosynthetic process"/>
    <property type="evidence" value="ECO:0007669"/>
    <property type="project" value="TreeGrafter"/>
</dbReference>
<evidence type="ECO:0000313" key="2">
    <source>
        <dbReference type="EMBL" id="MVZ62263.1"/>
    </source>
</evidence>
<comment type="caution">
    <text evidence="2">The sequence shown here is derived from an EMBL/GenBank/DDBJ whole genome shotgun (WGS) entry which is preliminary data.</text>
</comment>
<keyword evidence="1 2" id="KW-0808">Transferase</keyword>
<proteinExistence type="predicted"/>
<dbReference type="Pfam" id="PF13692">
    <property type="entry name" value="Glyco_trans_1_4"/>
    <property type="match status" value="1"/>
</dbReference>
<gene>
    <name evidence="2" type="ORF">GQF63_09545</name>
</gene>
<dbReference type="GO" id="GO:0016757">
    <property type="term" value="F:glycosyltransferase activity"/>
    <property type="evidence" value="ECO:0007669"/>
    <property type="project" value="TreeGrafter"/>
</dbReference>